<keyword evidence="4" id="KW-0804">Transcription</keyword>
<dbReference type="PANTHER" id="PTHR35807:SF1">
    <property type="entry name" value="TRANSCRIPTIONAL REGULATOR REDD"/>
    <property type="match status" value="1"/>
</dbReference>
<keyword evidence="8" id="KW-1185">Reference proteome</keyword>
<dbReference type="InterPro" id="IPR001867">
    <property type="entry name" value="OmpR/PhoB-type_DNA-bd"/>
</dbReference>
<gene>
    <name evidence="7" type="ORF">DFJ67_1932</name>
</gene>
<dbReference type="InterPro" id="IPR019734">
    <property type="entry name" value="TPR_rpt"/>
</dbReference>
<dbReference type="InterPro" id="IPR036388">
    <property type="entry name" value="WH-like_DNA-bd_sf"/>
</dbReference>
<evidence type="ECO:0000256" key="5">
    <source>
        <dbReference type="PROSITE-ProRule" id="PRU01091"/>
    </source>
</evidence>
<sequence>MEFTVLGPVEIIVDEQPLSIGGIRNRLVLAGLLLRSGRPVGVAPLIDLVWDDPPATARQQLHTAVSALRRALGGHGRGPAAAALRTVDIGYQLDVPAGRLDLQRFTSGLADARAHRTADALPDAAKAYQAALALWRGPALAGLPGAVVARYATELEEQRLAAVEEWCEVELGMGLHRPLVPRLRQLSAEHPERERFGSLLMTALVRDGRRPEAIAVYHELAKRLRDELGIDPGELLNAAYLTAIADRPRPAPNPPAEVLAPRYLPRAPRLVGRERELGEIRAAIAGGAEPRVVMIDGMAGVGKSALALTVARSMVDRYPDAQLFVDLQGHSEQQPVSPHEALGTLLRQVEPARDRMPAYEFERLAAWQRALRGRRSIVVLDNAEATAQIEPMLNVDAACLILVTSRTRLAPVDGALSLSLDVLDPADAVELLRHTADDRVDDDAAAAAAIVALCGRLPLAIRLVGHRLRQRPRWTMSMMRERLVDAQRAPITISVEGYTASAAFQLSYRHLSERQQLMFRRLGLHPAGTFEVWAAAALIDLPVPDTTELLDDLVEANLVQADIPGRYRMHDLLRAFAATLVSTQEHRPATVRMLDGYLRTLEAAGHHLERHRPPSDTVPAGGWLPQFGTAAEGAAWADANWSTIVTLVNIAERADAHRHTALLARMAYRSADVSGRSADGLQLAAQALAAADALGDDDLTATTHGMVAALYLRLGHNEQCRASIEWAIRHYENVGNEHRLHRLRVNQVTLLRHEGRHREAVRIAEDVLRLVRAAGDRLPEMGALLEGGAALHQLGRHEAARAMLVEAAHTVRDRDTHVLSIVLGWLGCVHIDLGQPAAAAIALTWAVSLKRQHGNLGGAAEALADLGRLFVVNGHPEIGLRQQQQAYEQARALDDGYYEPILSNHLGETLTVLGRHADALDYHRAALRLAERRRWPYERARAQAGIAAALRATDPRQADAAQAEAIGAFIAIGLDTEAAQAKISEPARVR</sequence>
<proteinExistence type="inferred from homology"/>
<dbReference type="InterPro" id="IPR016032">
    <property type="entry name" value="Sig_transdc_resp-reg_C-effctor"/>
</dbReference>
<reference evidence="7 8" key="1">
    <citation type="submission" date="2018-08" db="EMBL/GenBank/DDBJ databases">
        <title>Sequencing the genomes of 1000 actinobacteria strains.</title>
        <authorList>
            <person name="Klenk H.-P."/>
        </authorList>
    </citation>
    <scope>NUCLEOTIDE SEQUENCE [LARGE SCALE GENOMIC DNA]</scope>
    <source>
        <strain evidence="7 8">DSM 44099</strain>
    </source>
</reference>
<name>A0A3D9ZFE3_9ACTN</name>
<keyword evidence="2" id="KW-0805">Transcription regulation</keyword>
<dbReference type="InterPro" id="IPR027417">
    <property type="entry name" value="P-loop_NTPase"/>
</dbReference>
<accession>A0A3D9ZFE3</accession>
<evidence type="ECO:0000256" key="2">
    <source>
        <dbReference type="ARBA" id="ARBA00023015"/>
    </source>
</evidence>
<comment type="caution">
    <text evidence="7">The sequence shown here is derived from an EMBL/GenBank/DDBJ whole genome shotgun (WGS) entry which is preliminary data.</text>
</comment>
<dbReference type="SMART" id="SM00028">
    <property type="entry name" value="TPR"/>
    <property type="match status" value="3"/>
</dbReference>
<evidence type="ECO:0000313" key="8">
    <source>
        <dbReference type="Proteomes" id="UP000256913"/>
    </source>
</evidence>
<dbReference type="GO" id="GO:0006355">
    <property type="term" value="P:regulation of DNA-templated transcription"/>
    <property type="evidence" value="ECO:0007669"/>
    <property type="project" value="InterPro"/>
</dbReference>
<dbReference type="SUPFAM" id="SSF52540">
    <property type="entry name" value="P-loop containing nucleoside triphosphate hydrolases"/>
    <property type="match status" value="1"/>
</dbReference>
<dbReference type="InterPro" id="IPR051677">
    <property type="entry name" value="AfsR-DnrI-RedD_regulator"/>
</dbReference>
<dbReference type="GO" id="GO:0043531">
    <property type="term" value="F:ADP binding"/>
    <property type="evidence" value="ECO:0007669"/>
    <property type="project" value="InterPro"/>
</dbReference>
<feature type="DNA-binding region" description="OmpR/PhoB-type" evidence="5">
    <location>
        <begin position="1"/>
        <end position="95"/>
    </location>
</feature>
<dbReference type="InterPro" id="IPR005158">
    <property type="entry name" value="BTAD"/>
</dbReference>
<dbReference type="CDD" id="cd15831">
    <property type="entry name" value="BTAD"/>
    <property type="match status" value="1"/>
</dbReference>
<dbReference type="SMART" id="SM01043">
    <property type="entry name" value="BTAD"/>
    <property type="match status" value="1"/>
</dbReference>
<dbReference type="RefSeq" id="WP_116067568.1">
    <property type="nucleotide sequence ID" value="NZ_BONB01000013.1"/>
</dbReference>
<dbReference type="Gene3D" id="3.40.50.300">
    <property type="entry name" value="P-loop containing nucleotide triphosphate hydrolases"/>
    <property type="match status" value="1"/>
</dbReference>
<dbReference type="Gene3D" id="1.25.40.10">
    <property type="entry name" value="Tetratricopeptide repeat domain"/>
    <property type="match status" value="3"/>
</dbReference>
<dbReference type="GO" id="GO:0003677">
    <property type="term" value="F:DNA binding"/>
    <property type="evidence" value="ECO:0007669"/>
    <property type="project" value="UniProtKB-UniRule"/>
</dbReference>
<dbReference type="Pfam" id="PF13191">
    <property type="entry name" value="AAA_16"/>
    <property type="match status" value="1"/>
</dbReference>
<dbReference type="AlphaFoldDB" id="A0A3D9ZFE3"/>
<comment type="similarity">
    <text evidence="1">Belongs to the AfsR/DnrI/RedD regulatory family.</text>
</comment>
<evidence type="ECO:0000256" key="3">
    <source>
        <dbReference type="ARBA" id="ARBA00023125"/>
    </source>
</evidence>
<evidence type="ECO:0000256" key="4">
    <source>
        <dbReference type="ARBA" id="ARBA00023163"/>
    </source>
</evidence>
<dbReference type="SUPFAM" id="SSF48452">
    <property type="entry name" value="TPR-like"/>
    <property type="match status" value="3"/>
</dbReference>
<evidence type="ECO:0000259" key="6">
    <source>
        <dbReference type="PROSITE" id="PS51755"/>
    </source>
</evidence>
<feature type="domain" description="OmpR/PhoB-type" evidence="6">
    <location>
        <begin position="1"/>
        <end position="95"/>
    </location>
</feature>
<dbReference type="SUPFAM" id="SSF46894">
    <property type="entry name" value="C-terminal effector domain of the bipartite response regulators"/>
    <property type="match status" value="1"/>
</dbReference>
<dbReference type="PANTHER" id="PTHR35807">
    <property type="entry name" value="TRANSCRIPTIONAL REGULATOR REDD-RELATED"/>
    <property type="match status" value="1"/>
</dbReference>
<dbReference type="OrthoDB" id="7628974at2"/>
<dbReference type="Proteomes" id="UP000256913">
    <property type="component" value="Unassembled WGS sequence"/>
</dbReference>
<dbReference type="Pfam" id="PF03704">
    <property type="entry name" value="BTAD"/>
    <property type="match status" value="1"/>
</dbReference>
<dbReference type="InterPro" id="IPR011990">
    <property type="entry name" value="TPR-like_helical_dom_sf"/>
</dbReference>
<dbReference type="EMBL" id="QUMQ01000001">
    <property type="protein sequence ID" value="REF95967.1"/>
    <property type="molecule type" value="Genomic_DNA"/>
</dbReference>
<protein>
    <submittedName>
        <fullName evidence="7">DNA-binding SARP family transcriptional activator</fullName>
    </submittedName>
</protein>
<evidence type="ECO:0000313" key="7">
    <source>
        <dbReference type="EMBL" id="REF95967.1"/>
    </source>
</evidence>
<evidence type="ECO:0000256" key="1">
    <source>
        <dbReference type="ARBA" id="ARBA00005820"/>
    </source>
</evidence>
<keyword evidence="3 5" id="KW-0238">DNA-binding</keyword>
<dbReference type="Gene3D" id="1.10.10.10">
    <property type="entry name" value="Winged helix-like DNA-binding domain superfamily/Winged helix DNA-binding domain"/>
    <property type="match status" value="2"/>
</dbReference>
<organism evidence="7 8">
    <name type="scientific">Asanoa ferruginea</name>
    <dbReference type="NCBI Taxonomy" id="53367"/>
    <lineage>
        <taxon>Bacteria</taxon>
        <taxon>Bacillati</taxon>
        <taxon>Actinomycetota</taxon>
        <taxon>Actinomycetes</taxon>
        <taxon>Micromonosporales</taxon>
        <taxon>Micromonosporaceae</taxon>
        <taxon>Asanoa</taxon>
    </lineage>
</organism>
<dbReference type="PRINTS" id="PR00364">
    <property type="entry name" value="DISEASERSIST"/>
</dbReference>
<dbReference type="PROSITE" id="PS51755">
    <property type="entry name" value="OMPR_PHOB"/>
    <property type="match status" value="1"/>
</dbReference>
<dbReference type="GO" id="GO:0000160">
    <property type="term" value="P:phosphorelay signal transduction system"/>
    <property type="evidence" value="ECO:0007669"/>
    <property type="project" value="InterPro"/>
</dbReference>
<dbReference type="InterPro" id="IPR041664">
    <property type="entry name" value="AAA_16"/>
</dbReference>